<sequence length="593" mass="64682">MDGIFEDRIVPSPVYVYVPVPPTQPLVAQATQASKGVAGSLVREMVDVMAERPRLTATIAGTAVTYLVYRALKRPLQKKWRDFKHYVHGTVPFEGESMQDGSELNESGIADSPPQQVNLYAKGLFSTSFLGCGARLQTYLVTPYHVVRGCDTIIAENPANGFRMEIPARAIRSRAIADLCYFQCPDSWWSQMGVKSSPSKTLPEALAMKSTPATIVSRNSSSVGSVQPLPTCLYKVSFTGSTVVGFSGALYVAQGRVLGMHQGSLGNKNVGFLWEAVVADVQCLFNDPLNCYPIDEEEGGKRSKRKPTLKGRRDAGTGVYPLGEDGKALASSPKKTAWGYGDMRSAIRSSYQLGDDDWTQDVEVDYDADLEFESRHAGLLNDICENMEVFSVAHLEVLKAKIEAEVLKKNALVGQGGDGEVVENSPTIYGQAINVAKQTALVLIDERCRPIEARLDAVEKQLSQQAVPQPTGVAAEPQPSTSGLAPKPAFPCDVCNRQFTTHMGKMMHAYNKHAEYRAEGRKPAPFLGGKKQPSSWRNSQTNFNSAGRVTRSTPPPKSPENSQDIAKKFENTLEKILEAINGLKMESKPSLKA</sequence>
<feature type="region of interest" description="Disordered" evidence="2">
    <location>
        <begin position="296"/>
        <end position="317"/>
    </location>
</feature>
<accession>A0A8K1U2M5</accession>
<dbReference type="EMBL" id="MW239279">
    <property type="protein sequence ID" value="UGO57249.1"/>
    <property type="molecule type" value="Genomic_RNA"/>
</dbReference>
<dbReference type="InterPro" id="IPR043504">
    <property type="entry name" value="Peptidase_S1_PA_chymotrypsin"/>
</dbReference>
<feature type="domain" description="C2H2-type" evidence="3">
    <location>
        <begin position="492"/>
        <end position="513"/>
    </location>
</feature>
<dbReference type="PROSITE" id="PS00028">
    <property type="entry name" value="ZINC_FINGER_C2H2_1"/>
    <property type="match status" value="1"/>
</dbReference>
<feature type="compositionally biased region" description="Polar residues" evidence="2">
    <location>
        <begin position="532"/>
        <end position="552"/>
    </location>
</feature>
<feature type="region of interest" description="Disordered" evidence="2">
    <location>
        <begin position="522"/>
        <end position="566"/>
    </location>
</feature>
<keyword evidence="1" id="KW-0378">Hydrolase</keyword>
<name>A0A8K1U2M5_9VIRU</name>
<reference evidence="4" key="1">
    <citation type="submission" date="2020-11" db="EMBL/GenBank/DDBJ databases">
        <title>RNA virus dark matter in the feces of wild birds.</title>
        <authorList>
            <person name="Lu X."/>
            <person name="Yang X.S."/>
            <person name="Zhang W."/>
        </authorList>
    </citation>
    <scope>NUCLEOTIDE SEQUENCE</scope>
    <source>
        <strain evidence="4">Wagtail171con58</strain>
    </source>
</reference>
<dbReference type="GO" id="GO:0016787">
    <property type="term" value="F:hydrolase activity"/>
    <property type="evidence" value="ECO:0007669"/>
    <property type="project" value="UniProtKB-KW"/>
</dbReference>
<feature type="region of interest" description="Disordered" evidence="2">
    <location>
        <begin position="462"/>
        <end position="487"/>
    </location>
</feature>
<evidence type="ECO:0000256" key="1">
    <source>
        <dbReference type="ARBA" id="ARBA00022801"/>
    </source>
</evidence>
<dbReference type="InterPro" id="IPR009003">
    <property type="entry name" value="Peptidase_S1_PA"/>
</dbReference>
<dbReference type="SUPFAM" id="SSF50494">
    <property type="entry name" value="Trypsin-like serine proteases"/>
    <property type="match status" value="1"/>
</dbReference>
<evidence type="ECO:0000256" key="2">
    <source>
        <dbReference type="SAM" id="MobiDB-lite"/>
    </source>
</evidence>
<protein>
    <recommendedName>
        <fullName evidence="3">C2H2-type domain-containing protein</fullName>
    </recommendedName>
</protein>
<organism evidence="4">
    <name type="scientific">Riboviria sp</name>
    <dbReference type="NCBI Taxonomy" id="2585031"/>
    <lineage>
        <taxon>Viruses</taxon>
        <taxon>Riboviria</taxon>
    </lineage>
</organism>
<dbReference type="InterPro" id="IPR013087">
    <property type="entry name" value="Znf_C2H2_type"/>
</dbReference>
<evidence type="ECO:0000259" key="3">
    <source>
        <dbReference type="PROSITE" id="PS00028"/>
    </source>
</evidence>
<evidence type="ECO:0000313" key="4">
    <source>
        <dbReference type="EMBL" id="UGO57249.1"/>
    </source>
</evidence>
<dbReference type="Gene3D" id="2.40.10.10">
    <property type="entry name" value="Trypsin-like serine proteases"/>
    <property type="match status" value="2"/>
</dbReference>
<proteinExistence type="predicted"/>